<evidence type="ECO:0000256" key="1">
    <source>
        <dbReference type="SAM" id="MobiDB-lite"/>
    </source>
</evidence>
<proteinExistence type="predicted"/>
<keyword evidence="3" id="KW-1185">Reference proteome</keyword>
<dbReference type="HOGENOM" id="CLU_2428679_0_0_1"/>
<gene>
    <name evidence="2" type="ORF">M407DRAFT_26130</name>
</gene>
<organism evidence="2 3">
    <name type="scientific">Tulasnella calospora MUT 4182</name>
    <dbReference type="NCBI Taxonomy" id="1051891"/>
    <lineage>
        <taxon>Eukaryota</taxon>
        <taxon>Fungi</taxon>
        <taxon>Dikarya</taxon>
        <taxon>Basidiomycota</taxon>
        <taxon>Agaricomycotina</taxon>
        <taxon>Agaricomycetes</taxon>
        <taxon>Cantharellales</taxon>
        <taxon>Tulasnellaceae</taxon>
        <taxon>Tulasnella</taxon>
    </lineage>
</organism>
<evidence type="ECO:0000313" key="2">
    <source>
        <dbReference type="EMBL" id="KIO24416.1"/>
    </source>
</evidence>
<accession>A0A0C3QER2</accession>
<reference evidence="2 3" key="1">
    <citation type="submission" date="2014-04" db="EMBL/GenBank/DDBJ databases">
        <authorList>
            <consortium name="DOE Joint Genome Institute"/>
            <person name="Kuo A."/>
            <person name="Girlanda M."/>
            <person name="Perotto S."/>
            <person name="Kohler A."/>
            <person name="Nagy L.G."/>
            <person name="Floudas D."/>
            <person name="Copeland A."/>
            <person name="Barry K.W."/>
            <person name="Cichocki N."/>
            <person name="Veneault-Fourrey C."/>
            <person name="LaButti K."/>
            <person name="Lindquist E.A."/>
            <person name="Lipzen A."/>
            <person name="Lundell T."/>
            <person name="Morin E."/>
            <person name="Murat C."/>
            <person name="Sun H."/>
            <person name="Tunlid A."/>
            <person name="Henrissat B."/>
            <person name="Grigoriev I.V."/>
            <person name="Hibbett D.S."/>
            <person name="Martin F."/>
            <person name="Nordberg H.P."/>
            <person name="Cantor M.N."/>
            <person name="Hua S.X."/>
        </authorList>
    </citation>
    <scope>NUCLEOTIDE SEQUENCE [LARGE SCALE GENOMIC DNA]</scope>
    <source>
        <strain evidence="2 3">MUT 4182</strain>
    </source>
</reference>
<reference evidence="3" key="2">
    <citation type="submission" date="2015-01" db="EMBL/GenBank/DDBJ databases">
        <title>Evolutionary Origins and Diversification of the Mycorrhizal Mutualists.</title>
        <authorList>
            <consortium name="DOE Joint Genome Institute"/>
            <consortium name="Mycorrhizal Genomics Consortium"/>
            <person name="Kohler A."/>
            <person name="Kuo A."/>
            <person name="Nagy L.G."/>
            <person name="Floudas D."/>
            <person name="Copeland A."/>
            <person name="Barry K.W."/>
            <person name="Cichocki N."/>
            <person name="Veneault-Fourrey C."/>
            <person name="LaButti K."/>
            <person name="Lindquist E.A."/>
            <person name="Lipzen A."/>
            <person name="Lundell T."/>
            <person name="Morin E."/>
            <person name="Murat C."/>
            <person name="Riley R."/>
            <person name="Ohm R."/>
            <person name="Sun H."/>
            <person name="Tunlid A."/>
            <person name="Henrissat B."/>
            <person name="Grigoriev I.V."/>
            <person name="Hibbett D.S."/>
            <person name="Martin F."/>
        </authorList>
    </citation>
    <scope>NUCLEOTIDE SEQUENCE [LARGE SCALE GENOMIC DNA]</scope>
    <source>
        <strain evidence="3">MUT 4182</strain>
    </source>
</reference>
<dbReference type="EMBL" id="KN823061">
    <property type="protein sequence ID" value="KIO24416.1"/>
    <property type="molecule type" value="Genomic_DNA"/>
</dbReference>
<sequence length="91" mass="9360">MDEEGDEFTQTAPPAQTAIRQLRGRTTPALAPAPAPAARGRAKGRQGRSVIKVPPAASSSRPTTSDRAANAAKELAATKRILAEGAANSLL</sequence>
<feature type="compositionally biased region" description="Low complexity" evidence="1">
    <location>
        <begin position="24"/>
        <end position="39"/>
    </location>
</feature>
<dbReference type="AlphaFoldDB" id="A0A0C3QER2"/>
<dbReference type="Proteomes" id="UP000054248">
    <property type="component" value="Unassembled WGS sequence"/>
</dbReference>
<feature type="compositionally biased region" description="Low complexity" evidence="1">
    <location>
        <begin position="54"/>
        <end position="70"/>
    </location>
</feature>
<name>A0A0C3QER2_9AGAM</name>
<protein>
    <submittedName>
        <fullName evidence="2">Uncharacterized protein</fullName>
    </submittedName>
</protein>
<feature type="region of interest" description="Disordered" evidence="1">
    <location>
        <begin position="1"/>
        <end position="70"/>
    </location>
</feature>
<evidence type="ECO:0000313" key="3">
    <source>
        <dbReference type="Proteomes" id="UP000054248"/>
    </source>
</evidence>